<proteinExistence type="predicted"/>
<name>A0ABX3WF95_9NEIS</name>
<keyword evidence="2" id="KW-1185">Reference proteome</keyword>
<sequence length="69" mass="7988">MDRSKKAALIWLVIQLYVGAMSDKAALMFPIFFFLCAADFISENNRSAVYWFVQRPSERSFTCQAQARM</sequence>
<accession>A0ABX3WF95</accession>
<dbReference type="Proteomes" id="UP000193466">
    <property type="component" value="Unassembled WGS sequence"/>
</dbReference>
<evidence type="ECO:0000313" key="1">
    <source>
        <dbReference type="EMBL" id="OSI09842.1"/>
    </source>
</evidence>
<gene>
    <name evidence="1" type="ORF">BWD10_07625</name>
</gene>
<protein>
    <submittedName>
        <fullName evidence="1">Uncharacterized protein</fullName>
    </submittedName>
</protein>
<organism evidence="1 2">
    <name type="scientific">Neisseria zoodegmatis</name>
    <dbReference type="NCBI Taxonomy" id="326523"/>
    <lineage>
        <taxon>Bacteria</taxon>
        <taxon>Pseudomonadati</taxon>
        <taxon>Pseudomonadota</taxon>
        <taxon>Betaproteobacteria</taxon>
        <taxon>Neisseriales</taxon>
        <taxon>Neisseriaceae</taxon>
        <taxon>Neisseria</taxon>
    </lineage>
</organism>
<comment type="caution">
    <text evidence="1">The sequence shown here is derived from an EMBL/GenBank/DDBJ whole genome shotgun (WGS) entry which is preliminary data.</text>
</comment>
<reference evidence="1 2" key="1">
    <citation type="submission" date="2017-01" db="EMBL/GenBank/DDBJ databases">
        <authorList>
            <person name="Wolfgang W.J."/>
            <person name="Cole J."/>
            <person name="Wroblewski D."/>
            <person name="Mcginnis J."/>
            <person name="Musser K.A."/>
        </authorList>
    </citation>
    <scope>NUCLEOTIDE SEQUENCE [LARGE SCALE GENOMIC DNA]</scope>
    <source>
        <strain evidence="1 2">DSM 21643</strain>
    </source>
</reference>
<dbReference type="EMBL" id="MTBM01000009">
    <property type="protein sequence ID" value="OSI09842.1"/>
    <property type="molecule type" value="Genomic_DNA"/>
</dbReference>
<evidence type="ECO:0000313" key="2">
    <source>
        <dbReference type="Proteomes" id="UP000193466"/>
    </source>
</evidence>